<proteinExistence type="predicted"/>
<evidence type="ECO:0000313" key="1">
    <source>
        <dbReference type="EMBL" id="JAD45430.1"/>
    </source>
</evidence>
<dbReference type="EMBL" id="GBRH01252465">
    <property type="protein sequence ID" value="JAD45430.1"/>
    <property type="molecule type" value="Transcribed_RNA"/>
</dbReference>
<accession>A0A0A9A8V3</accession>
<reference evidence="1" key="2">
    <citation type="journal article" date="2015" name="Data Brief">
        <title>Shoot transcriptome of the giant reed, Arundo donax.</title>
        <authorList>
            <person name="Barrero R.A."/>
            <person name="Guerrero F.D."/>
            <person name="Moolhuijzen P."/>
            <person name="Goolsby J.A."/>
            <person name="Tidwell J."/>
            <person name="Bellgard S.E."/>
            <person name="Bellgard M.I."/>
        </authorList>
    </citation>
    <scope>NUCLEOTIDE SEQUENCE</scope>
    <source>
        <tissue evidence="1">Shoot tissue taken approximately 20 cm above the soil surface</tissue>
    </source>
</reference>
<dbReference type="AlphaFoldDB" id="A0A0A9A8V3"/>
<sequence length="27" mass="3283">MVVILPHFIGLSLTKLDRFKYRFCKKE</sequence>
<name>A0A0A9A8V3_ARUDO</name>
<reference evidence="1" key="1">
    <citation type="submission" date="2014-09" db="EMBL/GenBank/DDBJ databases">
        <authorList>
            <person name="Magalhaes I.L.F."/>
            <person name="Oliveira U."/>
            <person name="Santos F.R."/>
            <person name="Vidigal T.H.D.A."/>
            <person name="Brescovit A.D."/>
            <person name="Santos A.J."/>
        </authorList>
    </citation>
    <scope>NUCLEOTIDE SEQUENCE</scope>
    <source>
        <tissue evidence="1">Shoot tissue taken approximately 20 cm above the soil surface</tissue>
    </source>
</reference>
<protein>
    <submittedName>
        <fullName evidence="1">Uncharacterized protein</fullName>
    </submittedName>
</protein>
<organism evidence="1">
    <name type="scientific">Arundo donax</name>
    <name type="common">Giant reed</name>
    <name type="synonym">Donax arundinaceus</name>
    <dbReference type="NCBI Taxonomy" id="35708"/>
    <lineage>
        <taxon>Eukaryota</taxon>
        <taxon>Viridiplantae</taxon>
        <taxon>Streptophyta</taxon>
        <taxon>Embryophyta</taxon>
        <taxon>Tracheophyta</taxon>
        <taxon>Spermatophyta</taxon>
        <taxon>Magnoliopsida</taxon>
        <taxon>Liliopsida</taxon>
        <taxon>Poales</taxon>
        <taxon>Poaceae</taxon>
        <taxon>PACMAD clade</taxon>
        <taxon>Arundinoideae</taxon>
        <taxon>Arundineae</taxon>
        <taxon>Arundo</taxon>
    </lineage>
</organism>